<dbReference type="SUPFAM" id="SSF55315">
    <property type="entry name" value="L30e-like"/>
    <property type="match status" value="1"/>
</dbReference>
<comment type="caution">
    <text evidence="3">The sequence shown here is derived from an EMBL/GenBank/DDBJ whole genome shotgun (WGS) entry which is preliminary data.</text>
</comment>
<name>A0A2T5FZX8_9SPHN</name>
<dbReference type="InterPro" id="IPR007393">
    <property type="entry name" value="YlxR_dom"/>
</dbReference>
<evidence type="ECO:0000313" key="3">
    <source>
        <dbReference type="EMBL" id="PTQ12259.1"/>
    </source>
</evidence>
<dbReference type="Gene3D" id="3.30.1330.30">
    <property type="match status" value="1"/>
</dbReference>
<gene>
    <name evidence="3" type="ORF">CLG96_06885</name>
</gene>
<keyword evidence="4" id="KW-1185">Reference proteome</keyword>
<evidence type="ECO:0000313" key="4">
    <source>
        <dbReference type="Proteomes" id="UP000244162"/>
    </source>
</evidence>
<dbReference type="PANTHER" id="PTHR34215">
    <property type="entry name" value="BLL0784 PROTEIN"/>
    <property type="match status" value="1"/>
</dbReference>
<dbReference type="InterPro" id="IPR029064">
    <property type="entry name" value="Ribosomal_eL30-like_sf"/>
</dbReference>
<dbReference type="InterPro" id="IPR035931">
    <property type="entry name" value="YlxR-like_sf"/>
</dbReference>
<dbReference type="InterPro" id="IPR037465">
    <property type="entry name" value="YlxR"/>
</dbReference>
<reference evidence="3 4" key="1">
    <citation type="submission" date="2017-09" db="EMBL/GenBank/DDBJ databases">
        <title>Sphingomonas panjinensis sp.nov., isolated from oil-contaminated soil.</title>
        <authorList>
            <person name="Wang L."/>
            <person name="Chen L."/>
        </authorList>
    </citation>
    <scope>NUCLEOTIDE SEQUENCE [LARGE SCALE GENOMIC DNA]</scope>
    <source>
        <strain evidence="3 4">FW-11</strain>
    </source>
</reference>
<evidence type="ECO:0000256" key="1">
    <source>
        <dbReference type="SAM" id="MobiDB-lite"/>
    </source>
</evidence>
<proteinExistence type="predicted"/>
<dbReference type="EMBL" id="NWBU01000005">
    <property type="protein sequence ID" value="PTQ12259.1"/>
    <property type="molecule type" value="Genomic_DNA"/>
</dbReference>
<feature type="region of interest" description="Disordered" evidence="1">
    <location>
        <begin position="1"/>
        <end position="23"/>
    </location>
</feature>
<dbReference type="SUPFAM" id="SSF64376">
    <property type="entry name" value="YlxR-like"/>
    <property type="match status" value="1"/>
</dbReference>
<dbReference type="PANTHER" id="PTHR34215:SF1">
    <property type="entry name" value="YLXR DOMAIN-CONTAINING PROTEIN"/>
    <property type="match status" value="1"/>
</dbReference>
<dbReference type="Pfam" id="PF04296">
    <property type="entry name" value="YlxR"/>
    <property type="match status" value="1"/>
</dbReference>
<accession>A0A2T5FZX8</accession>
<evidence type="ECO:0000259" key="2">
    <source>
        <dbReference type="Pfam" id="PF04296"/>
    </source>
</evidence>
<sequence>MASNEPLDGVTPSPVRADAHDPERRCILGGERGPRAGLIRLALGPDGTVAPDVRAKAGGRGAWIGVDRPTLEAALAKGRLKGALARAFKTAGFRVPDDLPQQIEVALQRAALDRLGLEARAGTLLTGADKIGDAARKGTVELLLHARDAAADGTRKLDQALRVGLGMEGTDMRGLVIPASRAILSMALGRENVVHIALIAPAAAVRVSDALGRWRTYIGRDDEP</sequence>
<protein>
    <submittedName>
        <fullName evidence="3">Transcription terminating nucleic-acid-binding protein</fullName>
    </submittedName>
</protein>
<dbReference type="AlphaFoldDB" id="A0A2T5FZX8"/>
<organism evidence="3 4">
    <name type="scientific">Sphingomonas oleivorans</name>
    <dbReference type="NCBI Taxonomy" id="1735121"/>
    <lineage>
        <taxon>Bacteria</taxon>
        <taxon>Pseudomonadati</taxon>
        <taxon>Pseudomonadota</taxon>
        <taxon>Alphaproteobacteria</taxon>
        <taxon>Sphingomonadales</taxon>
        <taxon>Sphingomonadaceae</taxon>
        <taxon>Sphingomonas</taxon>
    </lineage>
</organism>
<feature type="domain" description="YlxR" evidence="2">
    <location>
        <begin position="24"/>
        <end position="91"/>
    </location>
</feature>
<dbReference type="OrthoDB" id="9799836at2"/>
<dbReference type="RefSeq" id="WP_107967123.1">
    <property type="nucleotide sequence ID" value="NZ_NWBU01000005.1"/>
</dbReference>
<dbReference type="Gene3D" id="3.30.1230.10">
    <property type="entry name" value="YlxR-like"/>
    <property type="match status" value="1"/>
</dbReference>
<dbReference type="Proteomes" id="UP000244162">
    <property type="component" value="Unassembled WGS sequence"/>
</dbReference>